<evidence type="ECO:0000313" key="2">
    <source>
        <dbReference type="Proteomes" id="UP000256645"/>
    </source>
</evidence>
<dbReference type="Proteomes" id="UP000256645">
    <property type="component" value="Unassembled WGS sequence"/>
</dbReference>
<reference evidence="1 2" key="1">
    <citation type="journal article" date="2018" name="IMA Fungus">
        <title>IMA Genome-F 9: Draft genome sequence of Annulohypoxylon stygium, Aspergillus mulundensis, Berkeleyomyces basicola (syn. Thielaviopsis basicola), Ceratocystis smalleyi, two Cercospora beticola strains, Coleophoma cylindrospora, Fusarium fracticaudum, Phialophora cf. hyalina, and Morchella septimelata.</title>
        <authorList>
            <person name="Wingfield B.D."/>
            <person name="Bills G.F."/>
            <person name="Dong Y."/>
            <person name="Huang W."/>
            <person name="Nel W.J."/>
            <person name="Swalarsk-Parry B.S."/>
            <person name="Vaghefi N."/>
            <person name="Wilken P.M."/>
            <person name="An Z."/>
            <person name="de Beer Z.W."/>
            <person name="De Vos L."/>
            <person name="Chen L."/>
            <person name="Duong T.A."/>
            <person name="Gao Y."/>
            <person name="Hammerbacher A."/>
            <person name="Kikkert J.R."/>
            <person name="Li Y."/>
            <person name="Li H."/>
            <person name="Li K."/>
            <person name="Li Q."/>
            <person name="Liu X."/>
            <person name="Ma X."/>
            <person name="Naidoo K."/>
            <person name="Pethybridge S.J."/>
            <person name="Sun J."/>
            <person name="Steenkamp E.T."/>
            <person name="van der Nest M.A."/>
            <person name="van Wyk S."/>
            <person name="Wingfield M.J."/>
            <person name="Xiong C."/>
            <person name="Yue Q."/>
            <person name="Zhang X."/>
        </authorList>
    </citation>
    <scope>NUCLEOTIDE SEQUENCE [LARGE SCALE GENOMIC DNA]</scope>
    <source>
        <strain evidence="1 2">BP6252</strain>
    </source>
</reference>
<dbReference type="AlphaFoldDB" id="A0A3D8SDM9"/>
<organism evidence="1 2">
    <name type="scientific">Coleophoma cylindrospora</name>
    <dbReference type="NCBI Taxonomy" id="1849047"/>
    <lineage>
        <taxon>Eukaryota</taxon>
        <taxon>Fungi</taxon>
        <taxon>Dikarya</taxon>
        <taxon>Ascomycota</taxon>
        <taxon>Pezizomycotina</taxon>
        <taxon>Leotiomycetes</taxon>
        <taxon>Helotiales</taxon>
        <taxon>Dermateaceae</taxon>
        <taxon>Coleophoma</taxon>
    </lineage>
</organism>
<keyword evidence="2" id="KW-1185">Reference proteome</keyword>
<dbReference type="EMBL" id="PDLM01000002">
    <property type="protein sequence ID" value="RDW84413.1"/>
    <property type="molecule type" value="Genomic_DNA"/>
</dbReference>
<proteinExistence type="predicted"/>
<sequence>MAYSAMQYTTSQPTTRLVAYRDADNSTVRYVTPAAQNPLQLYNAYDSDMEPLVNTVDSFVGDDDLQRFTATGRPMPCYRPRTGVNDMYAMPELLPKRYTDESIIPAIIIDVIPTPPSAQEGEGVDVGTKEKTRRPSFLQKLKHEKPKPQPSVITKVVFMPRGEYLRFFARDNSGNYIGSEAYKQWTEKELNDRYGKFKPNFRKEKKGWVNFVFS</sequence>
<protein>
    <submittedName>
        <fullName evidence="1">Uncharacterized protein</fullName>
    </submittedName>
</protein>
<evidence type="ECO:0000313" key="1">
    <source>
        <dbReference type="EMBL" id="RDW84413.1"/>
    </source>
</evidence>
<gene>
    <name evidence="1" type="ORF">BP6252_02003</name>
</gene>
<accession>A0A3D8SDM9</accession>
<name>A0A3D8SDM9_9HELO</name>
<dbReference type="OrthoDB" id="4158258at2759"/>
<comment type="caution">
    <text evidence="1">The sequence shown here is derived from an EMBL/GenBank/DDBJ whole genome shotgun (WGS) entry which is preliminary data.</text>
</comment>